<dbReference type="Gene3D" id="3.80.10.10">
    <property type="entry name" value="Ribonuclease Inhibitor"/>
    <property type="match status" value="1"/>
</dbReference>
<dbReference type="Proteomes" id="UP001056384">
    <property type="component" value="Chromosome 8"/>
</dbReference>
<evidence type="ECO:0000313" key="1">
    <source>
        <dbReference type="EMBL" id="USW56524.1"/>
    </source>
</evidence>
<gene>
    <name evidence="1" type="ORF">Slin15195_G098430</name>
</gene>
<dbReference type="OrthoDB" id="3634224at2759"/>
<dbReference type="AlphaFoldDB" id="A0A9Q9AW37"/>
<keyword evidence="2" id="KW-1185">Reference proteome</keyword>
<protein>
    <submittedName>
        <fullName evidence="1">Leucine-rich repeat domain superfamily</fullName>
    </submittedName>
</protein>
<name>A0A9Q9AW37_9PEZI</name>
<dbReference type="EMBL" id="CP099425">
    <property type="protein sequence ID" value="USW56524.1"/>
    <property type="molecule type" value="Genomic_DNA"/>
</dbReference>
<evidence type="ECO:0000313" key="2">
    <source>
        <dbReference type="Proteomes" id="UP001056384"/>
    </source>
</evidence>
<reference evidence="1" key="1">
    <citation type="submission" date="2022-06" db="EMBL/GenBank/DDBJ databases">
        <title>Complete genome sequences of two strains of the flax pathogen Septoria linicola.</title>
        <authorList>
            <person name="Lapalu N."/>
            <person name="Simon A."/>
            <person name="Demenou B."/>
            <person name="Paumier D."/>
            <person name="Guillot M.-P."/>
            <person name="Gout L."/>
            <person name="Valade R."/>
        </authorList>
    </citation>
    <scope>NUCLEOTIDE SEQUENCE</scope>
    <source>
        <strain evidence="1">SE15195</strain>
    </source>
</reference>
<organism evidence="1 2">
    <name type="scientific">Septoria linicola</name>
    <dbReference type="NCBI Taxonomy" id="215465"/>
    <lineage>
        <taxon>Eukaryota</taxon>
        <taxon>Fungi</taxon>
        <taxon>Dikarya</taxon>
        <taxon>Ascomycota</taxon>
        <taxon>Pezizomycotina</taxon>
        <taxon>Dothideomycetes</taxon>
        <taxon>Dothideomycetidae</taxon>
        <taxon>Mycosphaerellales</taxon>
        <taxon>Mycosphaerellaceae</taxon>
        <taxon>Septoria</taxon>
    </lineage>
</organism>
<sequence length="440" mass="48879">MADSKAAEPTMLGIPAEVLENICSNASPRDIGALRATSREMLHKLDSLFAKAAFETIELHLGEKHLQFLKDIAASRFAAKVKYMYIRPRYLHCPPRHDERGRLIESTDEEQGFQMSGNDVKWLAQALSGFTSLVRIEVEATTTSALPKSLAEDGSRTSWSALAVNDLPVTGLSYAFRIVLSALAEMQTKDRSIKELRAGALPYGVLRRSIDHPSLALGECPCSISQGLSSLEALELVLEVQRGACGGGSCSSSLATFLHNTANLKRLKLSFWHMAGEWLSDTFREVNLQHLEHFHLQAVHRVDFTQLEAFLGRHKSTLRTLELQNMIFTNDALADIFPAIFTSGDLQLHSVKLQQLCSLRKGLLLFDTSFDYIWDACDKDRDSTWANKTGPGCRHATLAANGNELATKEELSRMKDMCMLPWPMRVAPAAQDTEVLFKGQ</sequence>
<proteinExistence type="predicted"/>
<accession>A0A9Q9AW37</accession>
<dbReference type="SUPFAM" id="SSF52047">
    <property type="entry name" value="RNI-like"/>
    <property type="match status" value="1"/>
</dbReference>
<dbReference type="InterPro" id="IPR032675">
    <property type="entry name" value="LRR_dom_sf"/>
</dbReference>